<evidence type="ECO:0000313" key="2">
    <source>
        <dbReference type="Proteomes" id="UP000067444"/>
    </source>
</evidence>
<dbReference type="EMBL" id="CP012160">
    <property type="protein sequence ID" value="AKS47245.1"/>
    <property type="molecule type" value="Genomic_DNA"/>
</dbReference>
<dbReference type="RefSeq" id="WP_049835467.1">
    <property type="nucleotide sequence ID" value="NZ_CP012160.1"/>
</dbReference>
<dbReference type="OrthoDB" id="7862941at2"/>
<gene>
    <name evidence="1" type="ORF">OSB_27210</name>
</gene>
<dbReference type="AlphaFoldDB" id="A0A0K0Y8L1"/>
<dbReference type="KEGG" id="otm:OSB_27210"/>
<dbReference type="Proteomes" id="UP000067444">
    <property type="component" value="Chromosome"/>
</dbReference>
<organism evidence="1 2">
    <name type="scientific">Octadecabacter temperatus</name>
    <dbReference type="NCBI Taxonomy" id="1458307"/>
    <lineage>
        <taxon>Bacteria</taxon>
        <taxon>Pseudomonadati</taxon>
        <taxon>Pseudomonadota</taxon>
        <taxon>Alphaproteobacteria</taxon>
        <taxon>Rhodobacterales</taxon>
        <taxon>Roseobacteraceae</taxon>
        <taxon>Octadecabacter</taxon>
    </lineage>
</organism>
<reference evidence="1 2" key="1">
    <citation type="journal article" date="2015" name="Genome Announc.">
        <title>Closed Genome Sequence of Octadecabacter temperatus SB1, the First Mesophilic Species of the Genus Octadecabacter.</title>
        <authorList>
            <person name="Voget S."/>
            <person name="Billerbeck S."/>
            <person name="Simon M."/>
            <person name="Daniel R."/>
        </authorList>
    </citation>
    <scope>NUCLEOTIDE SEQUENCE [LARGE SCALE GENOMIC DNA]</scope>
    <source>
        <strain evidence="1 2">SB1</strain>
    </source>
</reference>
<protein>
    <submittedName>
        <fullName evidence="1">Uncharacterized protein</fullName>
    </submittedName>
</protein>
<name>A0A0K0Y8L1_9RHOB</name>
<proteinExistence type="predicted"/>
<accession>A0A0K0Y8L1</accession>
<dbReference type="STRING" id="1458307.OSB_27210"/>
<keyword evidence="2" id="KW-1185">Reference proteome</keyword>
<evidence type="ECO:0000313" key="1">
    <source>
        <dbReference type="EMBL" id="AKS47245.1"/>
    </source>
</evidence>
<sequence>MKKVLSSILYPIKLMYFPILSLIPWGKILPYLTVVNPRRDTRAMEQTQHASSANANRLHVFHGNFASELEAVDYCITPMGRNKPEPLTRDLPDATIDTNEVEIVFGVELVGAAIPMLTQHPYGLFRQIGTSNTLILIAEAAFHGLPYTLNDTPKLRYAGAFEAT</sequence>